<dbReference type="EMBL" id="JABFTP020000186">
    <property type="protein sequence ID" value="KAL3289642.1"/>
    <property type="molecule type" value="Genomic_DNA"/>
</dbReference>
<evidence type="ECO:0000313" key="2">
    <source>
        <dbReference type="Proteomes" id="UP001516400"/>
    </source>
</evidence>
<accession>A0ABD2PFB5</accession>
<protein>
    <submittedName>
        <fullName evidence="1">Uncharacterized protein</fullName>
    </submittedName>
</protein>
<dbReference type="AlphaFoldDB" id="A0ABD2PFB5"/>
<reference evidence="1 2" key="1">
    <citation type="journal article" date="2021" name="BMC Biol.">
        <title>Horizontally acquired antibacterial genes associated with adaptive radiation of ladybird beetles.</title>
        <authorList>
            <person name="Li H.S."/>
            <person name="Tang X.F."/>
            <person name="Huang Y.H."/>
            <person name="Xu Z.Y."/>
            <person name="Chen M.L."/>
            <person name="Du X.Y."/>
            <person name="Qiu B.Y."/>
            <person name="Chen P.T."/>
            <person name="Zhang W."/>
            <person name="Slipinski A."/>
            <person name="Escalona H.E."/>
            <person name="Waterhouse R.M."/>
            <person name="Zwick A."/>
            <person name="Pang H."/>
        </authorList>
    </citation>
    <scope>NUCLEOTIDE SEQUENCE [LARGE SCALE GENOMIC DNA]</scope>
    <source>
        <strain evidence="1">SYSU2018</strain>
    </source>
</reference>
<keyword evidence="2" id="KW-1185">Reference proteome</keyword>
<organism evidence="1 2">
    <name type="scientific">Cryptolaemus montrouzieri</name>
    <dbReference type="NCBI Taxonomy" id="559131"/>
    <lineage>
        <taxon>Eukaryota</taxon>
        <taxon>Metazoa</taxon>
        <taxon>Ecdysozoa</taxon>
        <taxon>Arthropoda</taxon>
        <taxon>Hexapoda</taxon>
        <taxon>Insecta</taxon>
        <taxon>Pterygota</taxon>
        <taxon>Neoptera</taxon>
        <taxon>Endopterygota</taxon>
        <taxon>Coleoptera</taxon>
        <taxon>Polyphaga</taxon>
        <taxon>Cucujiformia</taxon>
        <taxon>Coccinelloidea</taxon>
        <taxon>Coccinellidae</taxon>
        <taxon>Scymninae</taxon>
        <taxon>Scymnini</taxon>
        <taxon>Cryptolaemus</taxon>
    </lineage>
</organism>
<evidence type="ECO:0000313" key="1">
    <source>
        <dbReference type="EMBL" id="KAL3289642.1"/>
    </source>
</evidence>
<dbReference type="Proteomes" id="UP001516400">
    <property type="component" value="Unassembled WGS sequence"/>
</dbReference>
<sequence length="147" mass="16921">MVEGQRDSRTGRKIGRLFAFTEEEERRFIAHAIAVPIRRTFDLRKVMVRTSKQTAPMGTCFLSGTRARRPRDIEDMWKAGRHNIGTRTFHNVSDSSVTYWKRTFFIPLGSKCWRPSDDLQHRLIGNGRSLYHLVPNAGDLAMICRAG</sequence>
<proteinExistence type="predicted"/>
<comment type="caution">
    <text evidence="1">The sequence shown here is derived from an EMBL/GenBank/DDBJ whole genome shotgun (WGS) entry which is preliminary data.</text>
</comment>
<gene>
    <name evidence="1" type="ORF">HHI36_023051</name>
</gene>
<name>A0ABD2PFB5_9CUCU</name>